<dbReference type="Pfam" id="PF00561">
    <property type="entry name" value="Abhydrolase_1"/>
    <property type="match status" value="1"/>
</dbReference>
<organism evidence="3 4">
    <name type="scientific">Microlunatus capsulatus</name>
    <dbReference type="NCBI Taxonomy" id="99117"/>
    <lineage>
        <taxon>Bacteria</taxon>
        <taxon>Bacillati</taxon>
        <taxon>Actinomycetota</taxon>
        <taxon>Actinomycetes</taxon>
        <taxon>Propionibacteriales</taxon>
        <taxon>Propionibacteriaceae</taxon>
        <taxon>Microlunatus</taxon>
    </lineage>
</organism>
<keyword evidence="1" id="KW-0812">Transmembrane</keyword>
<keyword evidence="4" id="KW-1185">Reference proteome</keyword>
<keyword evidence="1" id="KW-0472">Membrane</keyword>
<feature type="domain" description="AB hydrolase-1" evidence="2">
    <location>
        <begin position="114"/>
        <end position="364"/>
    </location>
</feature>
<dbReference type="PANTHER" id="PTHR43798:SF5">
    <property type="entry name" value="MONOACYLGLYCEROL LIPASE ABHD6"/>
    <property type="match status" value="1"/>
</dbReference>
<name>A0ABS4Z635_9ACTN</name>
<dbReference type="Gene3D" id="3.40.50.1820">
    <property type="entry name" value="alpha/beta hydrolase"/>
    <property type="match status" value="1"/>
</dbReference>
<dbReference type="PANTHER" id="PTHR43798">
    <property type="entry name" value="MONOACYLGLYCEROL LIPASE"/>
    <property type="match status" value="1"/>
</dbReference>
<keyword evidence="1" id="KW-1133">Transmembrane helix</keyword>
<dbReference type="InterPro" id="IPR050266">
    <property type="entry name" value="AB_hydrolase_sf"/>
</dbReference>
<dbReference type="Proteomes" id="UP000758168">
    <property type="component" value="Unassembled WGS sequence"/>
</dbReference>
<evidence type="ECO:0000259" key="2">
    <source>
        <dbReference type="Pfam" id="PF00561"/>
    </source>
</evidence>
<dbReference type="RefSeq" id="WP_210054263.1">
    <property type="nucleotide sequence ID" value="NZ_JAGIOB010000001.1"/>
</dbReference>
<dbReference type="SUPFAM" id="SSF53474">
    <property type="entry name" value="alpha/beta-Hydrolases"/>
    <property type="match status" value="1"/>
</dbReference>
<dbReference type="EMBL" id="JAGIOB010000001">
    <property type="protein sequence ID" value="MBP2416499.1"/>
    <property type="molecule type" value="Genomic_DNA"/>
</dbReference>
<dbReference type="InterPro" id="IPR029058">
    <property type="entry name" value="AB_hydrolase_fold"/>
</dbReference>
<reference evidence="3 4" key="1">
    <citation type="submission" date="2021-03" db="EMBL/GenBank/DDBJ databases">
        <title>Sequencing the genomes of 1000 actinobacteria strains.</title>
        <authorList>
            <person name="Klenk H.-P."/>
        </authorList>
    </citation>
    <scope>NUCLEOTIDE SEQUENCE [LARGE SCALE GENOMIC DNA]</scope>
    <source>
        <strain evidence="3 4">DSM 12936</strain>
    </source>
</reference>
<dbReference type="InterPro" id="IPR000073">
    <property type="entry name" value="AB_hydrolase_1"/>
</dbReference>
<sequence length="384" mass="41365">MLPASGPAALLARLAAPPRRTAPLVTPGRLATGAGLLAGLAALAAGGVAAGLQLERRLVTRRIYERHEVEEQRGEEEPPFFSLRAPGPDVLTPDGVVLHTEVDEVAGGAPDDLTVVLVHGYALSLDCWHFQRLHLRGRVRTVLYDQRSHGRSGRSDVARCRVPQLAEDLFQVLEEVAGPGPVVLVGHSMGGMTIMHLAQERPELFGDRVRGVALFSTAAGEMADYSPVRGLPGRVFSRAAPPLLAALNKAPELVERGRRAGSDLSHVVTRAMAFGSDVPVSYVEFMSDMLAQTSLEVVADFYPGFAELDEYAAFSVLSTVETAVVGGEDDLITPVTRTDAIVELLPDADTRRVADCGHMGILEHHAVFDQVIDQLVERVRRRFG</sequence>
<evidence type="ECO:0000313" key="3">
    <source>
        <dbReference type="EMBL" id="MBP2416499.1"/>
    </source>
</evidence>
<proteinExistence type="predicted"/>
<comment type="caution">
    <text evidence="3">The sequence shown here is derived from an EMBL/GenBank/DDBJ whole genome shotgun (WGS) entry which is preliminary data.</text>
</comment>
<evidence type="ECO:0000256" key="1">
    <source>
        <dbReference type="SAM" id="Phobius"/>
    </source>
</evidence>
<evidence type="ECO:0000313" key="4">
    <source>
        <dbReference type="Proteomes" id="UP000758168"/>
    </source>
</evidence>
<protein>
    <submittedName>
        <fullName evidence="3">Pimeloyl-ACP methyl ester carboxylesterase</fullName>
    </submittedName>
</protein>
<accession>A0ABS4Z635</accession>
<feature type="transmembrane region" description="Helical" evidence="1">
    <location>
        <begin position="31"/>
        <end position="52"/>
    </location>
</feature>
<gene>
    <name evidence="3" type="ORF">JOF54_001421</name>
</gene>